<accession>A0ABY1QWQ1</accession>
<keyword evidence="7" id="KW-1185">Reference proteome</keyword>
<feature type="compositionally biased region" description="Basic and acidic residues" evidence="2">
    <location>
        <begin position="1"/>
        <end position="19"/>
    </location>
</feature>
<organism evidence="6 7">
    <name type="scientific">Novosphingobium panipatense</name>
    <dbReference type="NCBI Taxonomy" id="428991"/>
    <lineage>
        <taxon>Bacteria</taxon>
        <taxon>Pseudomonadati</taxon>
        <taxon>Pseudomonadota</taxon>
        <taxon>Alphaproteobacteria</taxon>
        <taxon>Sphingomonadales</taxon>
        <taxon>Sphingomonadaceae</taxon>
        <taxon>Novosphingobium</taxon>
    </lineage>
</organism>
<dbReference type="Pfam" id="PF25917">
    <property type="entry name" value="BSH_RND"/>
    <property type="match status" value="1"/>
</dbReference>
<evidence type="ECO:0000313" key="7">
    <source>
        <dbReference type="Proteomes" id="UP001157910"/>
    </source>
</evidence>
<dbReference type="PANTHER" id="PTHR30386:SF24">
    <property type="entry name" value="MULTIDRUG RESISTANCE EFFLUX PUMP"/>
    <property type="match status" value="1"/>
</dbReference>
<reference evidence="6 7" key="1">
    <citation type="submission" date="2017-05" db="EMBL/GenBank/DDBJ databases">
        <authorList>
            <person name="Varghese N."/>
            <person name="Submissions S."/>
        </authorList>
    </citation>
    <scope>NUCLEOTIDE SEQUENCE [LARGE SCALE GENOMIC DNA]</scope>
    <source>
        <strain evidence="6 7">SM16</strain>
    </source>
</reference>
<evidence type="ECO:0000259" key="5">
    <source>
        <dbReference type="Pfam" id="PF25954"/>
    </source>
</evidence>
<keyword evidence="3" id="KW-0472">Membrane</keyword>
<protein>
    <submittedName>
        <fullName evidence="6">Multidrug resistance efflux pump</fullName>
    </submittedName>
</protein>
<dbReference type="Proteomes" id="UP001157910">
    <property type="component" value="Unassembled WGS sequence"/>
</dbReference>
<dbReference type="PANTHER" id="PTHR30386">
    <property type="entry name" value="MEMBRANE FUSION SUBUNIT OF EMRAB-TOLC MULTIDRUG EFFLUX PUMP"/>
    <property type="match status" value="1"/>
</dbReference>
<keyword evidence="3" id="KW-1133">Transmembrane helix</keyword>
<sequence length="387" mass="41769">MTADDNRNTPQHEAKRVEEPIETPIQPSSEPAIEAPPAPEGWAPPRNSLMVTAIIVVIALLGIGVILFAWNLPPFDFAVQTTDNANVRGRTTQISPQVNGYIVEVPVQDFQQVKAGQILAKIDQRIYRQRVEQAQATVASQQAALDNAAQTLRSRQATVASQEAAIETARAQLARAQADMRRVNELVGEGSISLRERDQTRAALLAAQASLRQAEASRVIANEDVRSVQVNRGSLEAGVANARAALRLAQIDLANTVIRAPVDGQLGEVGVRLGAYVAAGTQLTFIVPRTLWVTANYKEAQTARMRPGQPVTFTVDALGGQQLKGHIESLAPATGSEFAVLKPDNATGNFVKVAQRISVRISVDPDQPLARRLRPGMSVETRIDTDL</sequence>
<dbReference type="Gene3D" id="1.10.287.470">
    <property type="entry name" value="Helix hairpin bin"/>
    <property type="match status" value="2"/>
</dbReference>
<dbReference type="Pfam" id="PF25954">
    <property type="entry name" value="Beta-barrel_RND_2"/>
    <property type="match status" value="1"/>
</dbReference>
<keyword evidence="3" id="KW-0812">Transmembrane</keyword>
<proteinExistence type="predicted"/>
<feature type="transmembrane region" description="Helical" evidence="3">
    <location>
        <begin position="49"/>
        <end position="70"/>
    </location>
</feature>
<dbReference type="SUPFAM" id="SSF111369">
    <property type="entry name" value="HlyD-like secretion proteins"/>
    <property type="match status" value="3"/>
</dbReference>
<feature type="coiled-coil region" evidence="1">
    <location>
        <begin position="131"/>
        <end position="186"/>
    </location>
</feature>
<evidence type="ECO:0000256" key="2">
    <source>
        <dbReference type="SAM" id="MobiDB-lite"/>
    </source>
</evidence>
<feature type="domain" description="CusB-like beta-barrel" evidence="5">
    <location>
        <begin position="290"/>
        <end position="334"/>
    </location>
</feature>
<feature type="domain" description="Multidrug resistance protein MdtA-like barrel-sandwich hybrid" evidence="4">
    <location>
        <begin position="90"/>
        <end position="287"/>
    </location>
</feature>
<evidence type="ECO:0000256" key="1">
    <source>
        <dbReference type="SAM" id="Coils"/>
    </source>
</evidence>
<comment type="caution">
    <text evidence="6">The sequence shown here is derived from an EMBL/GenBank/DDBJ whole genome shotgun (WGS) entry which is preliminary data.</text>
</comment>
<evidence type="ECO:0000259" key="4">
    <source>
        <dbReference type="Pfam" id="PF25917"/>
    </source>
</evidence>
<name>A0ABY1QWQ1_9SPHN</name>
<dbReference type="InterPro" id="IPR058625">
    <property type="entry name" value="MdtA-like_BSH"/>
</dbReference>
<keyword evidence="1" id="KW-0175">Coiled coil</keyword>
<dbReference type="EMBL" id="FXUI01000025">
    <property type="protein sequence ID" value="SMP82567.1"/>
    <property type="molecule type" value="Genomic_DNA"/>
</dbReference>
<dbReference type="Gene3D" id="2.40.50.100">
    <property type="match status" value="1"/>
</dbReference>
<gene>
    <name evidence="6" type="ORF">SAMN06296065_12513</name>
</gene>
<dbReference type="InterPro" id="IPR050739">
    <property type="entry name" value="MFP"/>
</dbReference>
<evidence type="ECO:0000256" key="3">
    <source>
        <dbReference type="SAM" id="Phobius"/>
    </source>
</evidence>
<dbReference type="InterPro" id="IPR058792">
    <property type="entry name" value="Beta-barrel_RND_2"/>
</dbReference>
<feature type="region of interest" description="Disordered" evidence="2">
    <location>
        <begin position="1"/>
        <end position="40"/>
    </location>
</feature>
<dbReference type="Gene3D" id="2.40.30.170">
    <property type="match status" value="1"/>
</dbReference>
<evidence type="ECO:0000313" key="6">
    <source>
        <dbReference type="EMBL" id="SMP82567.1"/>
    </source>
</evidence>